<dbReference type="AlphaFoldDB" id="A0AA41VX73"/>
<keyword evidence="3" id="KW-1185">Reference proteome</keyword>
<dbReference type="PANTHER" id="PTHR43995">
    <property type="entry name" value="PRE-MRNA-PROCESSING FACTOR 19"/>
    <property type="match status" value="1"/>
</dbReference>
<keyword evidence="1" id="KW-0234">DNA repair</keyword>
<evidence type="ECO:0000313" key="3">
    <source>
        <dbReference type="Proteomes" id="UP001177140"/>
    </source>
</evidence>
<dbReference type="GO" id="GO:0005737">
    <property type="term" value="C:cytoplasm"/>
    <property type="evidence" value="ECO:0007669"/>
    <property type="project" value="TreeGrafter"/>
</dbReference>
<reference evidence="2" key="1">
    <citation type="submission" date="2022-03" db="EMBL/GenBank/DDBJ databases">
        <title>A functionally conserved STORR gene fusion in Papaver species that diverged 16.8 million years ago.</title>
        <authorList>
            <person name="Catania T."/>
        </authorList>
    </citation>
    <scope>NUCLEOTIDE SEQUENCE</scope>
    <source>
        <strain evidence="2">S-191538</strain>
    </source>
</reference>
<keyword evidence="1" id="KW-0808">Transferase</keyword>
<name>A0AA41VX73_PAPNU</name>
<comment type="catalytic activity">
    <reaction evidence="1">
        <text>S-ubiquitinyl-[E2 ubiquitin-conjugating enzyme]-L-cysteine + [acceptor protein]-L-lysine = [E2 ubiquitin-conjugating enzyme]-L-cysteine + N(6)-ubiquitinyl-[acceptor protein]-L-lysine.</text>
        <dbReference type="EC" id="2.3.2.27"/>
    </reaction>
</comment>
<dbReference type="EC" id="2.3.2.27" evidence="1"/>
<dbReference type="Proteomes" id="UP001177140">
    <property type="component" value="Unassembled WGS sequence"/>
</dbReference>
<comment type="similarity">
    <text evidence="1">Belongs to the WD repeat PRP19 family.</text>
</comment>
<keyword evidence="1" id="KW-0833">Ubl conjugation pathway</keyword>
<protein>
    <recommendedName>
        <fullName evidence="1">Pre-mRNA-processing factor 19</fullName>
        <ecNumber evidence="1">2.3.2.27</ecNumber>
    </recommendedName>
</protein>
<dbReference type="GO" id="GO:0006281">
    <property type="term" value="P:DNA repair"/>
    <property type="evidence" value="ECO:0007669"/>
    <property type="project" value="UniProtKB-KW"/>
</dbReference>
<keyword evidence="1" id="KW-0227">DNA damage</keyword>
<dbReference type="GO" id="GO:0000974">
    <property type="term" value="C:Prp19 complex"/>
    <property type="evidence" value="ECO:0007669"/>
    <property type="project" value="UniProtKB-UniRule"/>
</dbReference>
<keyword evidence="1" id="KW-0539">Nucleus</keyword>
<comment type="subcellular location">
    <subcellularLocation>
        <location evidence="1">Nucleus</location>
    </subcellularLocation>
</comment>
<keyword evidence="1" id="KW-0747">Spliceosome</keyword>
<dbReference type="PANTHER" id="PTHR43995:SF1">
    <property type="entry name" value="PRE-MRNA-PROCESSING FACTOR 19"/>
    <property type="match status" value="1"/>
</dbReference>
<dbReference type="GO" id="GO:0070534">
    <property type="term" value="P:protein K63-linked ubiquitination"/>
    <property type="evidence" value="ECO:0007669"/>
    <property type="project" value="UniProtKB-UniRule"/>
</dbReference>
<proteinExistence type="inferred from homology"/>
<comment type="caution">
    <text evidence="2">The sequence shown here is derived from an EMBL/GenBank/DDBJ whole genome shotgun (WGS) entry which is preliminary data.</text>
</comment>
<keyword evidence="1" id="KW-0508">mRNA splicing</keyword>
<keyword evidence="1" id="KW-0507">mRNA processing</keyword>
<dbReference type="GO" id="GO:0000398">
    <property type="term" value="P:mRNA splicing, via spliceosome"/>
    <property type="evidence" value="ECO:0007669"/>
    <property type="project" value="InterPro"/>
</dbReference>
<comment type="pathway">
    <text evidence="1">Protein modification; protein ubiquitination.</text>
</comment>
<dbReference type="EMBL" id="JAJJMA010311561">
    <property type="protein sequence ID" value="MCL7049067.1"/>
    <property type="molecule type" value="Genomic_DNA"/>
</dbReference>
<accession>A0AA41VX73</accession>
<comment type="function">
    <text evidence="1">Ubiquitin-protein ligase which is mainly involved pre-mRNA splicing and DNA repair. Required for pre-mRNA splicing as component of the spliceosome.</text>
</comment>
<evidence type="ECO:0000256" key="1">
    <source>
        <dbReference type="RuleBase" id="RU367101"/>
    </source>
</evidence>
<dbReference type="InterPro" id="IPR038959">
    <property type="entry name" value="Prp19"/>
</dbReference>
<comment type="subunit">
    <text evidence="1">Homotetramer.</text>
</comment>
<gene>
    <name evidence="2" type="ORF">MKW94_017333</name>
</gene>
<organism evidence="2 3">
    <name type="scientific">Papaver nudicaule</name>
    <name type="common">Iceland poppy</name>
    <dbReference type="NCBI Taxonomy" id="74823"/>
    <lineage>
        <taxon>Eukaryota</taxon>
        <taxon>Viridiplantae</taxon>
        <taxon>Streptophyta</taxon>
        <taxon>Embryophyta</taxon>
        <taxon>Tracheophyta</taxon>
        <taxon>Spermatophyta</taxon>
        <taxon>Magnoliopsida</taxon>
        <taxon>Ranunculales</taxon>
        <taxon>Papaveraceae</taxon>
        <taxon>Papaveroideae</taxon>
        <taxon>Papaver</taxon>
    </lineage>
</organism>
<sequence>MNILKYFSMKQTGLLSRTLLTQAERTCSIASINNCHDSTFNNGKRGACSTCNEISSTLAPVAALERYTQLSSYPLHKTNRPGVLSVEIHPSSSVMVLYTVIFS</sequence>
<dbReference type="GO" id="GO:0061630">
    <property type="term" value="F:ubiquitin protein ligase activity"/>
    <property type="evidence" value="ECO:0007669"/>
    <property type="project" value="UniProtKB-UniRule"/>
</dbReference>
<dbReference type="GO" id="GO:0071006">
    <property type="term" value="C:U2-type catalytic step 1 spliceosome"/>
    <property type="evidence" value="ECO:0007669"/>
    <property type="project" value="TreeGrafter"/>
</dbReference>
<evidence type="ECO:0000313" key="2">
    <source>
        <dbReference type="EMBL" id="MCL7049067.1"/>
    </source>
</evidence>